<gene>
    <name evidence="2" type="ORF">IQ782_28325</name>
</gene>
<feature type="domain" description="6-phosphogluconate dehydrogenase NADP-binding" evidence="1">
    <location>
        <begin position="129"/>
        <end position="285"/>
    </location>
</feature>
<dbReference type="EMBL" id="JADFFK010000046">
    <property type="protein sequence ID" value="MBE9640758.1"/>
    <property type="molecule type" value="Genomic_DNA"/>
</dbReference>
<evidence type="ECO:0000259" key="1">
    <source>
        <dbReference type="Pfam" id="PF03446"/>
    </source>
</evidence>
<dbReference type="Gene3D" id="3.40.50.720">
    <property type="entry name" value="NAD(P)-binding Rossmann-like Domain"/>
    <property type="match status" value="1"/>
</dbReference>
<dbReference type="Gene3D" id="3.30.1050.10">
    <property type="entry name" value="SCP2 sterol-binding domain"/>
    <property type="match status" value="1"/>
</dbReference>
<evidence type="ECO:0000313" key="2">
    <source>
        <dbReference type="EMBL" id="MBE9640758.1"/>
    </source>
</evidence>
<dbReference type="Pfam" id="PF03446">
    <property type="entry name" value="NAD_binding_2"/>
    <property type="match status" value="1"/>
</dbReference>
<dbReference type="InterPro" id="IPR008927">
    <property type="entry name" value="6-PGluconate_DH-like_C_sf"/>
</dbReference>
<dbReference type="SUPFAM" id="SSF48179">
    <property type="entry name" value="6-phosphogluconate dehydrogenase C-terminal domain-like"/>
    <property type="match status" value="1"/>
</dbReference>
<dbReference type="PANTHER" id="PTHR43580">
    <property type="entry name" value="OXIDOREDUCTASE GLYR1-RELATED"/>
    <property type="match status" value="1"/>
</dbReference>
<dbReference type="Gene3D" id="1.10.1040.10">
    <property type="entry name" value="N-(1-d-carboxylethyl)-l-norvaline Dehydrogenase, domain 2"/>
    <property type="match status" value="1"/>
</dbReference>
<dbReference type="SUPFAM" id="SSF51735">
    <property type="entry name" value="NAD(P)-binding Rossmann-fold domains"/>
    <property type="match status" value="1"/>
</dbReference>
<name>A0ABR9XB69_9RHOB</name>
<dbReference type="Proteomes" id="UP000607796">
    <property type="component" value="Unassembled WGS sequence"/>
</dbReference>
<organism evidence="2 3">
    <name type="scientific">Salipiger mangrovisoli</name>
    <dbReference type="NCBI Taxonomy" id="2865933"/>
    <lineage>
        <taxon>Bacteria</taxon>
        <taxon>Pseudomonadati</taxon>
        <taxon>Pseudomonadota</taxon>
        <taxon>Alphaproteobacteria</taxon>
        <taxon>Rhodobacterales</taxon>
        <taxon>Roseobacteraceae</taxon>
        <taxon>Salipiger</taxon>
    </lineage>
</organism>
<protein>
    <submittedName>
        <fullName evidence="2">NAD(P)-binding domain-containing protein</fullName>
    </submittedName>
</protein>
<dbReference type="InterPro" id="IPR051265">
    <property type="entry name" value="HIBADH-related_NP60_sf"/>
</dbReference>
<reference evidence="2 3" key="1">
    <citation type="journal article" date="2021" name="Int. J. Syst. Evol. Microbiol.">
        <title>Salipiger mangrovisoli sp. nov., isolated from mangrove soil and the proposal for the reclassification of Paraphaeobacter pallidus as Salipiger pallidus comb. nov.</title>
        <authorList>
            <person name="Du J."/>
            <person name="Liu Y."/>
            <person name="Pei T."/>
            <person name="Deng M.R."/>
            <person name="Zhu H."/>
        </authorList>
    </citation>
    <scope>NUCLEOTIDE SEQUENCE [LARGE SCALE GENOMIC DNA]</scope>
    <source>
        <strain evidence="2 3">6D45A</strain>
    </source>
</reference>
<dbReference type="SUPFAM" id="SSF55718">
    <property type="entry name" value="SCP-like"/>
    <property type="match status" value="1"/>
</dbReference>
<dbReference type="InterPro" id="IPR006115">
    <property type="entry name" value="6PGDH_NADP-bd"/>
</dbReference>
<dbReference type="PANTHER" id="PTHR43580:SF2">
    <property type="entry name" value="CYTOKINE-LIKE NUCLEAR FACTOR N-PAC"/>
    <property type="match status" value="1"/>
</dbReference>
<dbReference type="InterPro" id="IPR036291">
    <property type="entry name" value="NAD(P)-bd_dom_sf"/>
</dbReference>
<sequence>MKLDLLLFILSRKLRAASRGNDATRALLRGRTTSVRIRTADNKAGRLFVFSDGAVFSKSGASGDADVTMTWKNAATAFRAMKSGDASVMARALEVGDLQLDGDMEAAQWFRSLTQSMNGAPERPGSDETVAVLGLGKMGSGLAHNIQRAGFDLVVYNRTASKAQPFVDAGGRLTETPRDAAAEASIIVTSLMDDTSVRDIVTSPEGILAGMKPGTIHMCATTISPELAQEMAELHHEKGCHFVSAAVVGRPDSAEAGKLISLLSGDDTAVARCMPVCESYSATTMRLGERAGLANYAKLSVNYFAVSSMELMGQIYAYGDAVGIDRAFYGRLFESSYANPTLKMYAAKIRDRDFSENVGFELTAGLKDVKLMNDASAATSGSLDFAPIIIEKMQKAIARGWDHRDWCAFTELSRPSKG</sequence>
<comment type="caution">
    <text evidence="2">The sequence shown here is derived from an EMBL/GenBank/DDBJ whole genome shotgun (WGS) entry which is preliminary data.</text>
</comment>
<proteinExistence type="predicted"/>
<dbReference type="InterPro" id="IPR013328">
    <property type="entry name" value="6PGD_dom2"/>
</dbReference>
<dbReference type="InterPro" id="IPR036527">
    <property type="entry name" value="SCP2_sterol-bd_dom_sf"/>
</dbReference>
<dbReference type="RefSeq" id="WP_194138020.1">
    <property type="nucleotide sequence ID" value="NZ_JADFFK010000046.1"/>
</dbReference>
<evidence type="ECO:0000313" key="3">
    <source>
        <dbReference type="Proteomes" id="UP000607796"/>
    </source>
</evidence>
<accession>A0ABR9XB69</accession>
<keyword evidence="3" id="KW-1185">Reference proteome</keyword>